<gene>
    <name evidence="2" type="ORF">GCM10010446_68090</name>
</gene>
<organism evidence="2 3">
    <name type="scientific">Streptomyces enissocaesilis</name>
    <dbReference type="NCBI Taxonomy" id="332589"/>
    <lineage>
        <taxon>Bacteria</taxon>
        <taxon>Bacillati</taxon>
        <taxon>Actinomycetota</taxon>
        <taxon>Actinomycetes</taxon>
        <taxon>Kitasatosporales</taxon>
        <taxon>Streptomycetaceae</taxon>
        <taxon>Streptomyces</taxon>
        <taxon>Streptomyces rochei group</taxon>
    </lineage>
</organism>
<proteinExistence type="predicted"/>
<feature type="region of interest" description="Disordered" evidence="1">
    <location>
        <begin position="1"/>
        <end position="36"/>
    </location>
</feature>
<accession>A0ABN3XQ77</accession>
<name>A0ABN3XQ77_9ACTN</name>
<evidence type="ECO:0000313" key="3">
    <source>
        <dbReference type="Proteomes" id="UP001500403"/>
    </source>
</evidence>
<dbReference type="EMBL" id="BAAAUD010000114">
    <property type="protein sequence ID" value="GAA2974165.1"/>
    <property type="molecule type" value="Genomic_DNA"/>
</dbReference>
<sequence length="107" mass="11332">MSVPDHTVRERTGHTDRPGERDRNPGAADGCPAAGAGPIDAAYAIGTLAFIDPHRSLPALRDALHPGAPFVLSFLHTDLHGRGPLTSHAGQRPTRRPPSAAPVDEHR</sequence>
<evidence type="ECO:0000313" key="2">
    <source>
        <dbReference type="EMBL" id="GAA2974165.1"/>
    </source>
</evidence>
<feature type="region of interest" description="Disordered" evidence="1">
    <location>
        <begin position="79"/>
        <end position="107"/>
    </location>
</feature>
<reference evidence="2 3" key="1">
    <citation type="journal article" date="2019" name="Int. J. Syst. Evol. Microbiol.">
        <title>The Global Catalogue of Microorganisms (GCM) 10K type strain sequencing project: providing services to taxonomists for standard genome sequencing and annotation.</title>
        <authorList>
            <consortium name="The Broad Institute Genomics Platform"/>
            <consortium name="The Broad Institute Genome Sequencing Center for Infectious Disease"/>
            <person name="Wu L."/>
            <person name="Ma J."/>
        </authorList>
    </citation>
    <scope>NUCLEOTIDE SEQUENCE [LARGE SCALE GENOMIC DNA]</scope>
    <source>
        <strain evidence="2 3">JCM 9088</strain>
    </source>
</reference>
<evidence type="ECO:0000256" key="1">
    <source>
        <dbReference type="SAM" id="MobiDB-lite"/>
    </source>
</evidence>
<dbReference type="Proteomes" id="UP001500403">
    <property type="component" value="Unassembled WGS sequence"/>
</dbReference>
<keyword evidence="3" id="KW-1185">Reference proteome</keyword>
<feature type="compositionally biased region" description="Basic and acidic residues" evidence="1">
    <location>
        <begin position="1"/>
        <end position="24"/>
    </location>
</feature>
<protein>
    <submittedName>
        <fullName evidence="2">Uncharacterized protein</fullName>
    </submittedName>
</protein>
<comment type="caution">
    <text evidence="2">The sequence shown here is derived from an EMBL/GenBank/DDBJ whole genome shotgun (WGS) entry which is preliminary data.</text>
</comment>
<feature type="compositionally biased region" description="Low complexity" evidence="1">
    <location>
        <begin position="26"/>
        <end position="36"/>
    </location>
</feature>